<gene>
    <name evidence="2" type="ORF">B0H17DRAFT_1337476</name>
</gene>
<keyword evidence="1" id="KW-0472">Membrane</keyword>
<keyword evidence="1" id="KW-1133">Transmembrane helix</keyword>
<protein>
    <submittedName>
        <fullName evidence="2">Uncharacterized protein</fullName>
    </submittedName>
</protein>
<dbReference type="Proteomes" id="UP001221757">
    <property type="component" value="Unassembled WGS sequence"/>
</dbReference>
<feature type="transmembrane region" description="Helical" evidence="1">
    <location>
        <begin position="6"/>
        <end position="33"/>
    </location>
</feature>
<accession>A0AAD7CRQ7</accession>
<keyword evidence="1" id="KW-0812">Transmembrane</keyword>
<sequence>MSLLTISYGALHLATTTMALLIGTYDNLFLYILEVVEVIKYFRRLAYRDPVVIRAMVLLALATDSLDTAGSDAIKTVTHWGDEAISNTRSVIVSVTNSRITVILFGVTILTSLTATVLFTAVMLPSLLPCVFAIATLIILILDRKLVLRSQHLPPARLHPRLIRSPELPRQSLPPTIQIPRYPFMLGSPDNTVCAEAAA</sequence>
<feature type="transmembrane region" description="Helical" evidence="1">
    <location>
        <begin position="100"/>
        <end position="120"/>
    </location>
</feature>
<keyword evidence="3" id="KW-1185">Reference proteome</keyword>
<evidence type="ECO:0000313" key="3">
    <source>
        <dbReference type="Proteomes" id="UP001221757"/>
    </source>
</evidence>
<evidence type="ECO:0000256" key="1">
    <source>
        <dbReference type="SAM" id="Phobius"/>
    </source>
</evidence>
<reference evidence="2" key="1">
    <citation type="submission" date="2023-03" db="EMBL/GenBank/DDBJ databases">
        <title>Massive genome expansion in bonnet fungi (Mycena s.s.) driven by repeated elements and novel gene families across ecological guilds.</title>
        <authorList>
            <consortium name="Lawrence Berkeley National Laboratory"/>
            <person name="Harder C.B."/>
            <person name="Miyauchi S."/>
            <person name="Viragh M."/>
            <person name="Kuo A."/>
            <person name="Thoen E."/>
            <person name="Andreopoulos B."/>
            <person name="Lu D."/>
            <person name="Skrede I."/>
            <person name="Drula E."/>
            <person name="Henrissat B."/>
            <person name="Morin E."/>
            <person name="Kohler A."/>
            <person name="Barry K."/>
            <person name="LaButti K."/>
            <person name="Morin E."/>
            <person name="Salamov A."/>
            <person name="Lipzen A."/>
            <person name="Mereny Z."/>
            <person name="Hegedus B."/>
            <person name="Baldrian P."/>
            <person name="Stursova M."/>
            <person name="Weitz H."/>
            <person name="Taylor A."/>
            <person name="Grigoriev I.V."/>
            <person name="Nagy L.G."/>
            <person name="Martin F."/>
            <person name="Kauserud H."/>
        </authorList>
    </citation>
    <scope>NUCLEOTIDE SEQUENCE</scope>
    <source>
        <strain evidence="2">CBHHK067</strain>
    </source>
</reference>
<proteinExistence type="predicted"/>
<comment type="caution">
    <text evidence="2">The sequence shown here is derived from an EMBL/GenBank/DDBJ whole genome shotgun (WGS) entry which is preliminary data.</text>
</comment>
<name>A0AAD7CRQ7_MYCRO</name>
<feature type="transmembrane region" description="Helical" evidence="1">
    <location>
        <begin position="126"/>
        <end position="142"/>
    </location>
</feature>
<evidence type="ECO:0000313" key="2">
    <source>
        <dbReference type="EMBL" id="KAJ7659875.1"/>
    </source>
</evidence>
<organism evidence="2 3">
    <name type="scientific">Mycena rosella</name>
    <name type="common">Pink bonnet</name>
    <name type="synonym">Agaricus rosellus</name>
    <dbReference type="NCBI Taxonomy" id="1033263"/>
    <lineage>
        <taxon>Eukaryota</taxon>
        <taxon>Fungi</taxon>
        <taxon>Dikarya</taxon>
        <taxon>Basidiomycota</taxon>
        <taxon>Agaricomycotina</taxon>
        <taxon>Agaricomycetes</taxon>
        <taxon>Agaricomycetidae</taxon>
        <taxon>Agaricales</taxon>
        <taxon>Marasmiineae</taxon>
        <taxon>Mycenaceae</taxon>
        <taxon>Mycena</taxon>
    </lineage>
</organism>
<dbReference type="EMBL" id="JARKIE010000266">
    <property type="protein sequence ID" value="KAJ7659875.1"/>
    <property type="molecule type" value="Genomic_DNA"/>
</dbReference>
<dbReference type="AlphaFoldDB" id="A0AAD7CRQ7"/>